<evidence type="ECO:0000313" key="5">
    <source>
        <dbReference type="Proteomes" id="UP000193136"/>
    </source>
</evidence>
<dbReference type="Pfam" id="PF13487">
    <property type="entry name" value="HD_5"/>
    <property type="match status" value="1"/>
</dbReference>
<dbReference type="CDD" id="cd00077">
    <property type="entry name" value="HDc"/>
    <property type="match status" value="1"/>
</dbReference>
<dbReference type="EMBL" id="NAAD01000007">
    <property type="protein sequence ID" value="ORJ60631.1"/>
    <property type="molecule type" value="Genomic_DNA"/>
</dbReference>
<dbReference type="SUPFAM" id="SSF109604">
    <property type="entry name" value="HD-domain/PDEase-like"/>
    <property type="match status" value="1"/>
</dbReference>
<dbReference type="InterPro" id="IPR006674">
    <property type="entry name" value="HD_domain"/>
</dbReference>
<evidence type="ECO:0000256" key="1">
    <source>
        <dbReference type="SAM" id="Phobius"/>
    </source>
</evidence>
<keyword evidence="5" id="KW-1185">Reference proteome</keyword>
<dbReference type="PROSITE" id="PS51832">
    <property type="entry name" value="HD_GYP"/>
    <property type="match status" value="1"/>
</dbReference>
<dbReference type="Gene3D" id="1.10.3210.10">
    <property type="entry name" value="Hypothetical protein af1432"/>
    <property type="match status" value="1"/>
</dbReference>
<feature type="domain" description="HD" evidence="2">
    <location>
        <begin position="242"/>
        <end position="364"/>
    </location>
</feature>
<keyword evidence="1" id="KW-0472">Membrane</keyword>
<reference evidence="4 5" key="1">
    <citation type="submission" date="2017-03" db="EMBL/GenBank/DDBJ databases">
        <title>Genome sequence of Geothermobacter sp. EPR-M, Deep-Sea Iron Reducer.</title>
        <authorList>
            <person name="Tully B."/>
            <person name="Savalia P."/>
            <person name="Abuyen K."/>
            <person name="Baughan C."/>
            <person name="Romero E."/>
            <person name="Ronkowski C."/>
            <person name="Torres B."/>
            <person name="Tremblay J."/>
            <person name="Trujillo A."/>
            <person name="Tyler M."/>
            <person name="Perez-Rodriguez I."/>
            <person name="Amend J."/>
        </authorList>
    </citation>
    <scope>NUCLEOTIDE SEQUENCE [LARGE SCALE GENOMIC DNA]</scope>
    <source>
        <strain evidence="4 5">EPR-M</strain>
    </source>
</reference>
<accession>A0A1X0Y605</accession>
<feature type="transmembrane region" description="Helical" evidence="1">
    <location>
        <begin position="187"/>
        <end position="206"/>
    </location>
</feature>
<gene>
    <name evidence="4" type="ORF">B5V00_07295</name>
</gene>
<comment type="caution">
    <text evidence="4">The sequence shown here is derived from an EMBL/GenBank/DDBJ whole genome shotgun (WGS) entry which is preliminary data.</text>
</comment>
<name>A0A1X0Y605_9BACT</name>
<keyword evidence="1" id="KW-0812">Transmembrane</keyword>
<dbReference type="InterPro" id="IPR052020">
    <property type="entry name" value="Cyclic_di-GMP/3'3'-cGAMP_PDE"/>
</dbReference>
<dbReference type="RefSeq" id="WP_085010113.1">
    <property type="nucleotide sequence ID" value="NZ_NAAD01000007.1"/>
</dbReference>
<evidence type="ECO:0000313" key="4">
    <source>
        <dbReference type="EMBL" id="ORJ60631.1"/>
    </source>
</evidence>
<feature type="transmembrane region" description="Helical" evidence="1">
    <location>
        <begin position="12"/>
        <end position="34"/>
    </location>
</feature>
<organism evidence="4 5">
    <name type="scientific">Geothermobacter hydrogeniphilus</name>
    <dbReference type="NCBI Taxonomy" id="1969733"/>
    <lineage>
        <taxon>Bacteria</taxon>
        <taxon>Pseudomonadati</taxon>
        <taxon>Thermodesulfobacteriota</taxon>
        <taxon>Desulfuromonadia</taxon>
        <taxon>Desulfuromonadales</taxon>
        <taxon>Geothermobacteraceae</taxon>
        <taxon>Geothermobacter</taxon>
    </lineage>
</organism>
<sequence>MASSLLFNRNRLFVSLRLRIALVAVGVSLLVGALSYRTTHDDYMETIDSLARQAFGRFQIFLNRQMRNPSRPDPEQLQKALRTFSGRQIPLREGRNEAVALYDLNGNRVASLRYPDTPRLVSLPARMPNVAKAAQRGLSFREIADHPYLFILRPLDGPDGQPQLYAASLFAVSEAAMETLHRRILRNSLLSVAIVLLTAALIHPLVRSLLQRIHHLSGDLMTANLETIQVLGSAIAKRDSDTDIHNYRVTLYAMRLAEQLALEQTQMQELIKGAFLHDIGKIGIHDAILLKPGPLTDEEFAEMKRHVRYGLDIVGRSRWLDDAARVIGNHHEKWDGSGYLQGLSGEEIPISARIFAIADVFDALSARRPYKEPFSLETTLRILGDGRGSHFDPHLLDLFINLAPELHRRYAVAEKSLLQEELRQMVTACFTIS</sequence>
<protein>
    <submittedName>
        <fullName evidence="4">Uncharacterized protein</fullName>
    </submittedName>
</protein>
<dbReference type="InterPro" id="IPR003607">
    <property type="entry name" value="HD/PDEase_dom"/>
</dbReference>
<dbReference type="SMART" id="SM00471">
    <property type="entry name" value="HDc"/>
    <property type="match status" value="1"/>
</dbReference>
<dbReference type="AlphaFoldDB" id="A0A1X0Y605"/>
<feature type="domain" description="HD-GYP" evidence="3">
    <location>
        <begin position="220"/>
        <end position="415"/>
    </location>
</feature>
<dbReference type="PROSITE" id="PS51831">
    <property type="entry name" value="HD"/>
    <property type="match status" value="1"/>
</dbReference>
<keyword evidence="1" id="KW-1133">Transmembrane helix</keyword>
<dbReference type="InterPro" id="IPR037522">
    <property type="entry name" value="HD_GYP_dom"/>
</dbReference>
<dbReference type="PANTHER" id="PTHR45228">
    <property type="entry name" value="CYCLIC DI-GMP PHOSPHODIESTERASE TM_0186-RELATED"/>
    <property type="match status" value="1"/>
</dbReference>
<proteinExistence type="predicted"/>
<evidence type="ECO:0000259" key="2">
    <source>
        <dbReference type="PROSITE" id="PS51831"/>
    </source>
</evidence>
<dbReference type="Proteomes" id="UP000193136">
    <property type="component" value="Unassembled WGS sequence"/>
</dbReference>
<evidence type="ECO:0000259" key="3">
    <source>
        <dbReference type="PROSITE" id="PS51832"/>
    </source>
</evidence>
<dbReference type="STRING" id="1969733.B5V00_07295"/>